<dbReference type="GeneID" id="78404204"/>
<evidence type="ECO:0000313" key="4">
    <source>
        <dbReference type="Proteomes" id="UP000283855"/>
    </source>
</evidence>
<dbReference type="InterPro" id="IPR011051">
    <property type="entry name" value="RmlC_Cupin_sf"/>
</dbReference>
<organism evidence="3 4">
    <name type="scientific">Phocaeicola coprophilus</name>
    <dbReference type="NCBI Taxonomy" id="387090"/>
    <lineage>
        <taxon>Bacteria</taxon>
        <taxon>Pseudomonadati</taxon>
        <taxon>Bacteroidota</taxon>
        <taxon>Bacteroidia</taxon>
        <taxon>Bacteroidales</taxon>
        <taxon>Bacteroidaceae</taxon>
        <taxon>Phocaeicola</taxon>
    </lineage>
</organism>
<dbReference type="InterPro" id="IPR051610">
    <property type="entry name" value="GPI/OXD"/>
</dbReference>
<feature type="domain" description="Cupin type-2" evidence="2">
    <location>
        <begin position="56"/>
        <end position="125"/>
    </location>
</feature>
<dbReference type="PANTHER" id="PTHR35848:SF6">
    <property type="entry name" value="CUPIN TYPE-2 DOMAIN-CONTAINING PROTEIN"/>
    <property type="match status" value="1"/>
</dbReference>
<keyword evidence="1" id="KW-0479">Metal-binding</keyword>
<dbReference type="SUPFAM" id="SSF51182">
    <property type="entry name" value="RmlC-like cupins"/>
    <property type="match status" value="1"/>
</dbReference>
<proteinExistence type="predicted"/>
<name>A0A413SWX0_9BACT</name>
<evidence type="ECO:0000256" key="1">
    <source>
        <dbReference type="ARBA" id="ARBA00022723"/>
    </source>
</evidence>
<reference evidence="3 4" key="1">
    <citation type="submission" date="2018-08" db="EMBL/GenBank/DDBJ databases">
        <title>A genome reference for cultivated species of the human gut microbiota.</title>
        <authorList>
            <person name="Zou Y."/>
            <person name="Xue W."/>
            <person name="Luo G."/>
        </authorList>
    </citation>
    <scope>NUCLEOTIDE SEQUENCE [LARGE SCALE GENOMIC DNA]</scope>
    <source>
        <strain evidence="3 4">AM42-38</strain>
    </source>
</reference>
<dbReference type="CDD" id="cd06985">
    <property type="entry name" value="cupin_BF4112"/>
    <property type="match status" value="1"/>
</dbReference>
<dbReference type="PANTHER" id="PTHR35848">
    <property type="entry name" value="OXALATE-BINDING PROTEIN"/>
    <property type="match status" value="1"/>
</dbReference>
<gene>
    <name evidence="3" type="ORF">DW921_11870</name>
</gene>
<dbReference type="RefSeq" id="WP_008141894.1">
    <property type="nucleotide sequence ID" value="NZ_CABJGD010000030.1"/>
</dbReference>
<evidence type="ECO:0000313" key="3">
    <source>
        <dbReference type="EMBL" id="RHA73808.1"/>
    </source>
</evidence>
<dbReference type="GO" id="GO:0046872">
    <property type="term" value="F:metal ion binding"/>
    <property type="evidence" value="ECO:0007669"/>
    <property type="project" value="UniProtKB-KW"/>
</dbReference>
<protein>
    <submittedName>
        <fullName evidence="3">Cupin domain-containing protein</fullName>
    </submittedName>
</protein>
<dbReference type="InterPro" id="IPR014710">
    <property type="entry name" value="RmlC-like_jellyroll"/>
</dbReference>
<dbReference type="Gene3D" id="2.60.120.10">
    <property type="entry name" value="Jelly Rolls"/>
    <property type="match status" value="1"/>
</dbReference>
<dbReference type="InterPro" id="IPR013096">
    <property type="entry name" value="Cupin_2"/>
</dbReference>
<dbReference type="Proteomes" id="UP000283855">
    <property type="component" value="Unassembled WGS sequence"/>
</dbReference>
<dbReference type="AlphaFoldDB" id="A0A413SWX0"/>
<dbReference type="EMBL" id="QSFT01000030">
    <property type="protein sequence ID" value="RHA73808.1"/>
    <property type="molecule type" value="Genomic_DNA"/>
</dbReference>
<evidence type="ECO:0000259" key="2">
    <source>
        <dbReference type="Pfam" id="PF07883"/>
    </source>
</evidence>
<comment type="caution">
    <text evidence="3">The sequence shown here is derived from an EMBL/GenBank/DDBJ whole genome shotgun (WGS) entry which is preliminary data.</text>
</comment>
<dbReference type="Pfam" id="PF07883">
    <property type="entry name" value="Cupin_2"/>
    <property type="match status" value="1"/>
</dbReference>
<sequence>MKEIKKMATAENFSAISVGKLSELGDYVLELSPEVKIPGKVFGGAALQATGSEFSFQMFQPGTETGFLHTHKNHEELYFFLSGKGEFQVDGQVFPVEEGSVVRVSPDGKRSVRNNGTTPLVMLCVQYRGGTFTAEDATDGVILNEPVKW</sequence>
<accession>A0A413SWX0</accession>